<dbReference type="SUPFAM" id="SSF48019">
    <property type="entry name" value="post-AAA+ oligomerization domain-like"/>
    <property type="match status" value="1"/>
</dbReference>
<name>A0A2Z7A338_9LAMI</name>
<keyword evidence="4" id="KW-1185">Reference proteome</keyword>
<dbReference type="Pfam" id="PF21960">
    <property type="entry name" value="RCF1-5-like_lid"/>
    <property type="match status" value="1"/>
</dbReference>
<dbReference type="InterPro" id="IPR050238">
    <property type="entry name" value="DNA_Rep/Repair_Clamp_Loader"/>
</dbReference>
<dbReference type="Gene3D" id="1.20.272.10">
    <property type="match status" value="1"/>
</dbReference>
<evidence type="ECO:0000313" key="3">
    <source>
        <dbReference type="EMBL" id="KZV15691.1"/>
    </source>
</evidence>
<dbReference type="OrthoDB" id="761538at2759"/>
<dbReference type="Pfam" id="PF22534">
    <property type="entry name" value="RFC_C"/>
    <property type="match status" value="1"/>
</dbReference>
<dbReference type="Gene3D" id="3.40.50.300">
    <property type="entry name" value="P-loop containing nucleotide triphosphate hydrolases"/>
    <property type="match status" value="1"/>
</dbReference>
<evidence type="ECO:0000313" key="4">
    <source>
        <dbReference type="Proteomes" id="UP000250235"/>
    </source>
</evidence>
<keyword evidence="2" id="KW-0812">Transmembrane</keyword>
<organism evidence="3 4">
    <name type="scientific">Dorcoceras hygrometricum</name>
    <dbReference type="NCBI Taxonomy" id="472368"/>
    <lineage>
        <taxon>Eukaryota</taxon>
        <taxon>Viridiplantae</taxon>
        <taxon>Streptophyta</taxon>
        <taxon>Embryophyta</taxon>
        <taxon>Tracheophyta</taxon>
        <taxon>Spermatophyta</taxon>
        <taxon>Magnoliopsida</taxon>
        <taxon>eudicotyledons</taxon>
        <taxon>Gunneridae</taxon>
        <taxon>Pentapetalae</taxon>
        <taxon>asterids</taxon>
        <taxon>lamiids</taxon>
        <taxon>Lamiales</taxon>
        <taxon>Gesneriaceae</taxon>
        <taxon>Didymocarpoideae</taxon>
        <taxon>Trichosporeae</taxon>
        <taxon>Loxocarpinae</taxon>
        <taxon>Dorcoceras</taxon>
    </lineage>
</organism>
<feature type="compositionally biased region" description="Basic and acidic residues" evidence="1">
    <location>
        <begin position="154"/>
        <end position="163"/>
    </location>
</feature>
<accession>A0A2Z7A338</accession>
<feature type="compositionally biased region" description="Polar residues" evidence="1">
    <location>
        <begin position="280"/>
        <end position="294"/>
    </location>
</feature>
<keyword evidence="2" id="KW-1133">Transmembrane helix</keyword>
<protein>
    <recommendedName>
        <fullName evidence="5">Replication factor C subunit 3</fullName>
    </recommendedName>
</protein>
<dbReference type="InterPro" id="IPR008921">
    <property type="entry name" value="DNA_pol3_clamp-load_cplx_C"/>
</dbReference>
<evidence type="ECO:0000256" key="2">
    <source>
        <dbReference type="SAM" id="Phobius"/>
    </source>
</evidence>
<feature type="transmembrane region" description="Helical" evidence="2">
    <location>
        <begin position="720"/>
        <end position="737"/>
    </location>
</feature>
<dbReference type="GO" id="GO:0006261">
    <property type="term" value="P:DNA-templated DNA replication"/>
    <property type="evidence" value="ECO:0007669"/>
    <property type="project" value="TreeGrafter"/>
</dbReference>
<evidence type="ECO:0008006" key="5">
    <source>
        <dbReference type="Google" id="ProtNLM"/>
    </source>
</evidence>
<dbReference type="EMBL" id="KV019646">
    <property type="protein sequence ID" value="KZV15691.1"/>
    <property type="molecule type" value="Genomic_DNA"/>
</dbReference>
<dbReference type="GO" id="GO:0003689">
    <property type="term" value="F:DNA clamp loader activity"/>
    <property type="evidence" value="ECO:0007669"/>
    <property type="project" value="TreeGrafter"/>
</dbReference>
<dbReference type="GO" id="GO:0005634">
    <property type="term" value="C:nucleus"/>
    <property type="evidence" value="ECO:0007669"/>
    <property type="project" value="TreeGrafter"/>
</dbReference>
<dbReference type="GO" id="GO:0005663">
    <property type="term" value="C:DNA replication factor C complex"/>
    <property type="evidence" value="ECO:0007669"/>
    <property type="project" value="TreeGrafter"/>
</dbReference>
<feature type="region of interest" description="Disordered" evidence="1">
    <location>
        <begin position="1"/>
        <end position="180"/>
    </location>
</feature>
<feature type="compositionally biased region" description="Basic residues" evidence="1">
    <location>
        <begin position="1"/>
        <end position="11"/>
    </location>
</feature>
<feature type="compositionally biased region" description="Polar residues" evidence="1">
    <location>
        <begin position="109"/>
        <end position="121"/>
    </location>
</feature>
<evidence type="ECO:0000256" key="1">
    <source>
        <dbReference type="SAM" id="MobiDB-lite"/>
    </source>
</evidence>
<keyword evidence="2" id="KW-0472">Membrane</keyword>
<feature type="compositionally biased region" description="Low complexity" evidence="1">
    <location>
        <begin position="295"/>
        <end position="317"/>
    </location>
</feature>
<dbReference type="SUPFAM" id="SSF52540">
    <property type="entry name" value="P-loop containing nucleoside triphosphate hydrolases"/>
    <property type="match status" value="1"/>
</dbReference>
<dbReference type="Proteomes" id="UP000250235">
    <property type="component" value="Unassembled WGS sequence"/>
</dbReference>
<reference evidence="3 4" key="1">
    <citation type="journal article" date="2015" name="Proc. Natl. Acad. Sci. U.S.A.">
        <title>The resurrection genome of Boea hygrometrica: A blueprint for survival of dehydration.</title>
        <authorList>
            <person name="Xiao L."/>
            <person name="Yang G."/>
            <person name="Zhang L."/>
            <person name="Yang X."/>
            <person name="Zhao S."/>
            <person name="Ji Z."/>
            <person name="Zhou Q."/>
            <person name="Hu M."/>
            <person name="Wang Y."/>
            <person name="Chen M."/>
            <person name="Xu Y."/>
            <person name="Jin H."/>
            <person name="Xiao X."/>
            <person name="Hu G."/>
            <person name="Bao F."/>
            <person name="Hu Y."/>
            <person name="Wan P."/>
            <person name="Li L."/>
            <person name="Deng X."/>
            <person name="Kuang T."/>
            <person name="Xiang C."/>
            <person name="Zhu J.K."/>
            <person name="Oliver M.J."/>
            <person name="He Y."/>
        </authorList>
    </citation>
    <scope>NUCLEOTIDE SEQUENCE [LARGE SCALE GENOMIC DNA]</scope>
    <source>
        <strain evidence="4">cv. XS01</strain>
    </source>
</reference>
<dbReference type="InterPro" id="IPR027417">
    <property type="entry name" value="P-loop_NTPase"/>
</dbReference>
<dbReference type="GO" id="GO:0003677">
    <property type="term" value="F:DNA binding"/>
    <property type="evidence" value="ECO:0007669"/>
    <property type="project" value="InterPro"/>
</dbReference>
<gene>
    <name evidence="3" type="ORF">F511_29058</name>
</gene>
<proteinExistence type="predicted"/>
<dbReference type="Gene3D" id="1.10.8.60">
    <property type="match status" value="1"/>
</dbReference>
<dbReference type="AlphaFoldDB" id="A0A2Z7A338"/>
<feature type="region of interest" description="Disordered" evidence="1">
    <location>
        <begin position="262"/>
        <end position="321"/>
    </location>
</feature>
<dbReference type="GO" id="GO:0006281">
    <property type="term" value="P:DNA repair"/>
    <property type="evidence" value="ECO:0007669"/>
    <property type="project" value="TreeGrafter"/>
</dbReference>
<dbReference type="PANTHER" id="PTHR11669:SF25">
    <property type="entry name" value="OS02G0704966 PROTEIN"/>
    <property type="match status" value="1"/>
</dbReference>
<dbReference type="PANTHER" id="PTHR11669">
    <property type="entry name" value="REPLICATION FACTOR C / DNA POLYMERASE III GAMMA-TAU SUBUNIT"/>
    <property type="match status" value="1"/>
</dbReference>
<dbReference type="FunFam" id="1.10.8.60:FF:000030">
    <property type="entry name" value="replication factor C subunit 3"/>
    <property type="match status" value="1"/>
</dbReference>
<sequence>MESTLRHNRRRSGYEPSDTETDWIDSPKRETQKRSTSPLHGVQVMKSAGILAEMEAPSSGSSRRRHSISPYKPLGEHGSALSPSHNYDLPRNRSSSMRGTYPDLERNLSPFSKSHQRTNPGNHIENVRPFSPSERRRYVSPYKIGGYQQSNNHDSSRGREKSNYSRRTASAPRTRFREKGQHIEYGRGDGTKFTPLTHETLNKHVPLVSEINEMLAEAKISKEPDIRVPNFESTDSISPGDIFFSRDYGGFQKVAIPEKGGVDQRKSLPRPPGFVDRKTGSQLGNNVTLNSNHKSQTMSQTTTNSSSVVSRQSSNISDLSGRTRASTKKFIANRRKGQADAWLSCIKKGSCRKSQKSPEKERPFDEASFIEKAVVVESLRPFWADKHQPTSLVGFTCHKQEAQLLLQLKTNEIFPHVLLKGPPGSGRKSLTKALLREIYGDPVWNISHDLRYFHIMESRPMQVVVPVRSSPHHVELNVYMEPKAAYALTALVKEISSKYTVTPEISIVPMKPEYKVLVLYDVDKAPENIQHLIKWIMDCYSDSCKLILCCEDDVDILESVKSRCKIIKVEAPVTHEVMEVLLQIAKREGFELPMNFAAKIATKSNQNLRRAIMALEACKSHNYPFVEDQPIPLGWEESVVELAADILEDPLPKRLSIIRGKIQKLLADFVHPKLILLKLVDQFLQGIERKLKRELYYWYAYYDKRLPSGTTALLKLEGNFSVFTLTFICMILIHLLFHHISMKQV</sequence>